<dbReference type="AlphaFoldDB" id="A0AAE3HL46"/>
<dbReference type="Proteomes" id="UP001204445">
    <property type="component" value="Unassembled WGS sequence"/>
</dbReference>
<gene>
    <name evidence="2" type="ORF">J2T55_001153</name>
</gene>
<dbReference type="RefSeq" id="WP_259054750.1">
    <property type="nucleotide sequence ID" value="NZ_JANUCT010000006.1"/>
</dbReference>
<protein>
    <submittedName>
        <fullName evidence="2">ElaB/YqjD/DUF883 family membrane-anchored ribosome-binding protein</fullName>
    </submittedName>
</protein>
<proteinExistence type="predicted"/>
<sequence length="83" mass="9294">MAENDTDTAKLKAEIEKLRKDFASVAETLKELSSEQARESVAHLRHQAEQTGEKIEAEIRERPLTSVATAFALGFILARLLNR</sequence>
<organism evidence="2 3">
    <name type="scientific">Methylohalomonas lacus</name>
    <dbReference type="NCBI Taxonomy" id="398773"/>
    <lineage>
        <taxon>Bacteria</taxon>
        <taxon>Pseudomonadati</taxon>
        <taxon>Pseudomonadota</taxon>
        <taxon>Gammaproteobacteria</taxon>
        <taxon>Methylohalomonadales</taxon>
        <taxon>Methylohalomonadaceae</taxon>
        <taxon>Methylohalomonas</taxon>
    </lineage>
</organism>
<accession>A0AAE3HL46</accession>
<keyword evidence="3" id="KW-1185">Reference proteome</keyword>
<dbReference type="EMBL" id="JANUCT010000006">
    <property type="protein sequence ID" value="MCS3903136.1"/>
    <property type="molecule type" value="Genomic_DNA"/>
</dbReference>
<comment type="caution">
    <text evidence="2">The sequence shown here is derived from an EMBL/GenBank/DDBJ whole genome shotgun (WGS) entry which is preliminary data.</text>
</comment>
<evidence type="ECO:0000313" key="3">
    <source>
        <dbReference type="Proteomes" id="UP001204445"/>
    </source>
</evidence>
<evidence type="ECO:0000256" key="1">
    <source>
        <dbReference type="SAM" id="Coils"/>
    </source>
</evidence>
<reference evidence="2" key="1">
    <citation type="submission" date="2022-08" db="EMBL/GenBank/DDBJ databases">
        <title>Genomic Encyclopedia of Type Strains, Phase III (KMG-III): the genomes of soil and plant-associated and newly described type strains.</title>
        <authorList>
            <person name="Whitman W."/>
        </authorList>
    </citation>
    <scope>NUCLEOTIDE SEQUENCE</scope>
    <source>
        <strain evidence="2">HMT 1</strain>
    </source>
</reference>
<feature type="coiled-coil region" evidence="1">
    <location>
        <begin position="1"/>
        <end position="35"/>
    </location>
</feature>
<name>A0AAE3HL46_9GAMM</name>
<evidence type="ECO:0000313" key="2">
    <source>
        <dbReference type="EMBL" id="MCS3903136.1"/>
    </source>
</evidence>
<keyword evidence="1" id="KW-0175">Coiled coil</keyword>